<accession>A0A0L0FN60</accession>
<dbReference type="Gene3D" id="3.40.50.880">
    <property type="match status" value="1"/>
</dbReference>
<reference evidence="3 4" key="1">
    <citation type="submission" date="2011-02" db="EMBL/GenBank/DDBJ databases">
        <title>The Genome Sequence of Sphaeroforma arctica JP610.</title>
        <authorList>
            <consortium name="The Broad Institute Genome Sequencing Platform"/>
            <person name="Russ C."/>
            <person name="Cuomo C."/>
            <person name="Young S.K."/>
            <person name="Zeng Q."/>
            <person name="Gargeya S."/>
            <person name="Alvarado L."/>
            <person name="Berlin A."/>
            <person name="Chapman S.B."/>
            <person name="Chen Z."/>
            <person name="Freedman E."/>
            <person name="Gellesch M."/>
            <person name="Goldberg J."/>
            <person name="Griggs A."/>
            <person name="Gujja S."/>
            <person name="Heilman E."/>
            <person name="Heiman D."/>
            <person name="Howarth C."/>
            <person name="Mehta T."/>
            <person name="Neiman D."/>
            <person name="Pearson M."/>
            <person name="Roberts A."/>
            <person name="Saif S."/>
            <person name="Shea T."/>
            <person name="Shenoy N."/>
            <person name="Sisk P."/>
            <person name="Stolte C."/>
            <person name="Sykes S."/>
            <person name="White J."/>
            <person name="Yandava C."/>
            <person name="Burger G."/>
            <person name="Gray M.W."/>
            <person name="Holland P.W.H."/>
            <person name="King N."/>
            <person name="Lang F.B.F."/>
            <person name="Roger A.J."/>
            <person name="Ruiz-Trillo I."/>
            <person name="Haas B."/>
            <person name="Nusbaum C."/>
            <person name="Birren B."/>
        </authorList>
    </citation>
    <scope>NUCLEOTIDE SEQUENCE [LARGE SCALE GENOMIC DNA]</scope>
    <source>
        <strain evidence="3 4">JP610</strain>
    </source>
</reference>
<dbReference type="Gene3D" id="3.20.20.80">
    <property type="entry name" value="Glycosidases"/>
    <property type="match status" value="1"/>
</dbReference>
<dbReference type="InterPro" id="IPR012341">
    <property type="entry name" value="6hp_glycosidase-like_sf"/>
</dbReference>
<dbReference type="CDD" id="cd03143">
    <property type="entry name" value="A4_beta-galactosidase_middle_domain"/>
    <property type="match status" value="1"/>
</dbReference>
<dbReference type="Gene3D" id="1.50.10.10">
    <property type="match status" value="1"/>
</dbReference>
<dbReference type="GO" id="GO:0005975">
    <property type="term" value="P:carbohydrate metabolic process"/>
    <property type="evidence" value="ECO:0007669"/>
    <property type="project" value="InterPro"/>
</dbReference>
<keyword evidence="1" id="KW-0732">Signal</keyword>
<evidence type="ECO:0000256" key="1">
    <source>
        <dbReference type="SAM" id="SignalP"/>
    </source>
</evidence>
<feature type="domain" description="Glycosyl-hydrolase 114-associated" evidence="2">
    <location>
        <begin position="270"/>
        <end position="383"/>
    </location>
</feature>
<protein>
    <recommendedName>
        <fullName evidence="2">Glycosyl-hydrolase 114-associated domain-containing protein</fullName>
    </recommendedName>
</protein>
<evidence type="ECO:0000259" key="2">
    <source>
        <dbReference type="Pfam" id="PF14741"/>
    </source>
</evidence>
<organism evidence="3 4">
    <name type="scientific">Sphaeroforma arctica JP610</name>
    <dbReference type="NCBI Taxonomy" id="667725"/>
    <lineage>
        <taxon>Eukaryota</taxon>
        <taxon>Ichthyosporea</taxon>
        <taxon>Ichthyophonida</taxon>
        <taxon>Sphaeroforma</taxon>
    </lineage>
</organism>
<feature type="chain" id="PRO_5005538773" description="Glycosyl-hydrolase 114-associated domain-containing protein" evidence="1">
    <location>
        <begin position="18"/>
        <end position="1613"/>
    </location>
</feature>
<gene>
    <name evidence="3" type="ORF">SARC_10074</name>
</gene>
<name>A0A0L0FN60_9EUKA</name>
<dbReference type="EMBL" id="KQ242724">
    <property type="protein sequence ID" value="KNC77463.1"/>
    <property type="molecule type" value="Genomic_DNA"/>
</dbReference>
<proteinExistence type="predicted"/>
<evidence type="ECO:0000313" key="3">
    <source>
        <dbReference type="EMBL" id="KNC77463.1"/>
    </source>
</evidence>
<dbReference type="Pfam" id="PF14741">
    <property type="entry name" value="GH114_assoc"/>
    <property type="match status" value="1"/>
</dbReference>
<dbReference type="OrthoDB" id="2168882at2759"/>
<keyword evidence="4" id="KW-1185">Reference proteome</keyword>
<dbReference type="GeneID" id="25910578"/>
<dbReference type="InterPro" id="IPR029062">
    <property type="entry name" value="Class_I_gatase-like"/>
</dbReference>
<evidence type="ECO:0000313" key="4">
    <source>
        <dbReference type="Proteomes" id="UP000054560"/>
    </source>
</evidence>
<feature type="signal peptide" evidence="1">
    <location>
        <begin position="1"/>
        <end position="17"/>
    </location>
</feature>
<sequence length="1613" mass="176128">MWACILYGLIAAFSTSANSHASASPSVLAPTEVSAAPRVVQLRPSPTPEPSQKTREYVLYPLGLTTTLGTTQLPGNGIKALQTTTAVLNTTQAATDAKFYDDSVFMSSTGTPLGYSGIFTFQDSSIKSERVTAITARILWNGPDEYNLWECALQRTTGTEAPIVDNRLAGDFLWSELVGSVSDSADSFVSTTGGLYMRCFTNGPNGTYDNAFIHRMELLVVEGTTQKDPQKDPQRVDGLFASHSAHPKSLSTSIGQVVAPSEGIQTLSTVTGKNEAPQNVYEFQSNGTVRKGYSGVFVFDLPAAGRNITSVALTSMWLGPEGEWNKWQFALMNFQTKTETGVLTNDGAIDWNWTMLQGNATFTYPEGGYLNGKHEMHVRYFTEGPVGTFDDSAMDSLELTVHENEVRPPRPSALPKPAVSAPAIPVRSSKDWTAGVRVCGMSLNIAVDNEAALNAKIDEYMRDGCSVVEFDTGLSNLHTDAQFAQQVAYLAMASKLAKGAGLRSVIYIPSLEVNIPGGCLKGSGAPTELSMTNDPQKSTWLQTNLAGIKNVFCGELEVWVTAGMESAWFDPNNEGFRAWFLGRIRDLAKSTDLDGYWADVPMFSDTAGSWFGAGPDSDRLFALWSKKQGLNQGKGYSACPSVQDADSRQLNYRAWLRWRHETLADWQESIRVAAEEVRPTFKVIAEVYPMDYLDPLWTGLDAVRRNDSLLRVWEVDSVSNTNGMEYSTREDFRTKIALNKYARAADSDTPSWVFAYGNKDLDTGLVMGAAVASGCGVFECKTPSMTTSVGSEFRRRWMTWIERMDAVLFDRPRRADVGVIHSAATRNHYDHPNGGAYGMYLESTKTPATDDSWWAVAGPNSSLIKMKHVGAYKGMMGALTQLQVPHKVILDHTDGMQSLEGLKVLILPSVAAMSEASAVNIRWFVYRGGAVFATGTVPGTLDEDGTPRNQSVLADMFQFGTQPGAATRARVSSYGKGVAVYRPDIGVRELFNGEAEAVPEGPASVSARAKTMDQIKLFIRTHVAEDVIVQRLLPDGTTAATTKLYLEVGEASTDSSTQALYLLNLDGLKVPVMTSPMTVRVYYRAPAGTQLKGSVGVHSPDVSQWVGGVVAQRVNQPGSASEERAEALLGLWYYFDLTVDQFSVMVVHLEPCTPPTLPAVSAPLLAGAWKDTVTEGLSFIKTKMRNHNLFIPFRYGVYTNYIDILPSEEDVVYANGHHTTAEHMGLFLRTAACLKDAEAHAEATRYIREVMTSKLLGLTNWAIDKDTRGPLIQASGDGRSVNANAPLDDLRVVRGLMEGAAQFPNEGVVTMQAAETALTGLYWTSVADVMAYDASDEEAEDIRVFVLPQYKGGVMGYAYDWSETEDSASGDGVLGVELIPIDYSYLTTMALAARVNPRWLSTLEAATRMLLDSEIGKSGLFYNGLKTTKGKLGYTGDFEYRNLTESNRGRHLKTIQTMWIALHLGEIGISTGGGLSSDLTRLAKAAALRSLEAFHKFYTVNDKRIPEYMTVEGTDVTSDSKYPLELDENLWIGEARIYSQFANLAYTLNRHDIAIDIMNERVISDRVTSPTSPVRGCIGVSASTDNCEAFNTLEALNRMCIVAQGESLSVAPK</sequence>
<dbReference type="RefSeq" id="XP_014151365.1">
    <property type="nucleotide sequence ID" value="XM_014295890.1"/>
</dbReference>
<dbReference type="InterPro" id="IPR049922">
    <property type="entry name" value="GH114_assoc"/>
</dbReference>
<dbReference type="Proteomes" id="UP000054560">
    <property type="component" value="Unassembled WGS sequence"/>
</dbReference>